<feature type="transmembrane region" description="Helical" evidence="4">
    <location>
        <begin position="551"/>
        <end position="574"/>
    </location>
</feature>
<feature type="transmembrane region" description="Helical" evidence="4">
    <location>
        <begin position="1114"/>
        <end position="1137"/>
    </location>
</feature>
<dbReference type="GO" id="GO:0008194">
    <property type="term" value="F:UDP-glycosyltransferase activity"/>
    <property type="evidence" value="ECO:0007669"/>
    <property type="project" value="InterPro"/>
</dbReference>
<organism evidence="5 6">
    <name type="scientific">Homarus americanus</name>
    <name type="common">American lobster</name>
    <dbReference type="NCBI Taxonomy" id="6706"/>
    <lineage>
        <taxon>Eukaryota</taxon>
        <taxon>Metazoa</taxon>
        <taxon>Ecdysozoa</taxon>
        <taxon>Arthropoda</taxon>
        <taxon>Crustacea</taxon>
        <taxon>Multicrustacea</taxon>
        <taxon>Malacostraca</taxon>
        <taxon>Eumalacostraca</taxon>
        <taxon>Eucarida</taxon>
        <taxon>Decapoda</taxon>
        <taxon>Pleocyemata</taxon>
        <taxon>Astacidea</taxon>
        <taxon>Nephropoidea</taxon>
        <taxon>Nephropidae</taxon>
        <taxon>Homarus</taxon>
    </lineage>
</organism>
<evidence type="ECO:0000256" key="3">
    <source>
        <dbReference type="ARBA" id="ARBA00022679"/>
    </source>
</evidence>
<name>A0A8J5MSW7_HOMAM</name>
<keyword evidence="3" id="KW-0808">Transferase</keyword>
<dbReference type="SUPFAM" id="SSF53756">
    <property type="entry name" value="UDP-Glycosyltransferase/glycogen phosphorylase"/>
    <property type="match status" value="4"/>
</dbReference>
<dbReference type="InterPro" id="IPR002213">
    <property type="entry name" value="UDP_glucos_trans"/>
</dbReference>
<dbReference type="Pfam" id="PF00201">
    <property type="entry name" value="UDPGT"/>
    <property type="match status" value="4"/>
</dbReference>
<feature type="transmembrane region" description="Helical" evidence="4">
    <location>
        <begin position="46"/>
        <end position="64"/>
    </location>
</feature>
<evidence type="ECO:0000256" key="1">
    <source>
        <dbReference type="ARBA" id="ARBA00009995"/>
    </source>
</evidence>
<keyword evidence="6" id="KW-1185">Reference proteome</keyword>
<comment type="similarity">
    <text evidence="1">Belongs to the UDP-glycosyltransferase family.</text>
</comment>
<dbReference type="CDD" id="cd03784">
    <property type="entry name" value="GT1_Gtf-like"/>
    <property type="match status" value="2"/>
</dbReference>
<sequence>MPVQYRNLFLQAFRRLPQSALVWALAWLWLVPVWLHLYGWKILMKVATLCVLVAALTQGALGVLSPPERSYKILMLLPVSSKSHRNVFMPIAEALADRGHKVVMLTNHPKSSKHPNIFEVPHGLPQFREENMNMFEMRKSPGGTFNMFTTALPAIARDMYKVKAVKDLYDKRKDFDLIVVNHMFNEMVYPFVHEVPFISVATPGMDPRQSAVLGNVLNPACDSTYLIDFIPSSAWHRFLNTIKLIGHSVYWRHWAIVPLIQKEISAQFPELPPLLDLERNMSLALLNSHFTISKTVPLLPSQVEVGAMHCRPANPLPQELESWITGAGAEGVIYFSLGSVARGNSMPVQYRNLFLQAFRRLPQRVIWKYEGELEDVPDNVMISKWLPQQDILGQFKLFINEECRLGSQIIKSDFHYNLAEFLIRGVCTTAHDNVKVFITHGGLLSLQESIYHATPLLALPIFGDQPKNGLFVRDSGLGHFLVWEELTENLIMNALTDIISDPKYKENVMKMSAGLRDQLISPKELAVFWTEYVIRHRGAPQLRSPAAQLSWVEFLMLDVLLLLHLALLVLYFTLRRVLRAISAKIFGMRLFTAHTVCRVVLQYITMKVATLCVLVAALTQGALGVLSPPERSYKILMLLPVSSKSHRNVFMPIAEALADRGHKVVMLTNHPKSSKHPNIFEVTHGLPHFREDNVNMFDSRKDPTGGLNIFVTALPAIARDMYKVKAVKDLYDKRKDFDLIVVNHMFNEVAYPFVHEVPFITVATSGMDPRQSAVLGNVLNPAYVSNLLTELPSPMSVWHRLQNLLMHVSFSVYWRNWAIVPLIQKEISAQFPELPPLLDLERNMSLALLNSHFTISKSVPLLPSQVEVGAMHCRPANPLPQELESWITGAGAEGVIYFSLGSVARGNSMPVQYRNLFLQAFRRLPQRVIWKYEGELEDVPDNVMINKWLPQQDILGQFKLFTNEECRLGSQIIKSDFHYNLAEFLIRGVCTTAHDNVKVFITHGGLLSLQESIYHVTPLLALPIFGDQPKNGRFVRDSGLGHFLVWEELTEDLIVNALTDIISDPKYKENVMKMSAGLRDQLISPKELAVFWTEYVIRQRGAPQLRSPAAQLSWVEFLMLDVLLLLHLALLVLYFTLRRVLRAISAKIFGSEGSKQKKE</sequence>
<protein>
    <submittedName>
        <fullName evidence="5">UDP-glucuronosyltransferase 2B14-like 4</fullName>
    </submittedName>
</protein>
<dbReference type="Gene3D" id="3.40.50.2000">
    <property type="entry name" value="Glycogen Phosphorylase B"/>
    <property type="match status" value="4"/>
</dbReference>
<dbReference type="PANTHER" id="PTHR48043">
    <property type="entry name" value="EG:EG0003.4 PROTEIN-RELATED"/>
    <property type="match status" value="1"/>
</dbReference>
<comment type="caution">
    <text evidence="5">The sequence shown here is derived from an EMBL/GenBank/DDBJ whole genome shotgun (WGS) entry which is preliminary data.</text>
</comment>
<dbReference type="EMBL" id="JAHLQT010027477">
    <property type="protein sequence ID" value="KAG7162653.1"/>
    <property type="molecule type" value="Genomic_DNA"/>
</dbReference>
<dbReference type="Proteomes" id="UP000747542">
    <property type="component" value="Unassembled WGS sequence"/>
</dbReference>
<dbReference type="InterPro" id="IPR050271">
    <property type="entry name" value="UDP-glycosyltransferase"/>
</dbReference>
<evidence type="ECO:0000313" key="5">
    <source>
        <dbReference type="EMBL" id="KAG7162653.1"/>
    </source>
</evidence>
<proteinExistence type="inferred from homology"/>
<feature type="transmembrane region" description="Helical" evidence="4">
    <location>
        <begin position="608"/>
        <end position="626"/>
    </location>
</feature>
<evidence type="ECO:0000256" key="4">
    <source>
        <dbReference type="SAM" id="Phobius"/>
    </source>
</evidence>
<reference evidence="5" key="1">
    <citation type="journal article" date="2021" name="Sci. Adv.">
        <title>The American lobster genome reveals insights on longevity, neural, and immune adaptations.</title>
        <authorList>
            <person name="Polinski J.M."/>
            <person name="Zimin A.V."/>
            <person name="Clark K.F."/>
            <person name="Kohn A.B."/>
            <person name="Sadowski N."/>
            <person name="Timp W."/>
            <person name="Ptitsyn A."/>
            <person name="Khanna P."/>
            <person name="Romanova D.Y."/>
            <person name="Williams P."/>
            <person name="Greenwood S.J."/>
            <person name="Moroz L.L."/>
            <person name="Walt D.R."/>
            <person name="Bodnar A.G."/>
        </authorList>
    </citation>
    <scope>NUCLEOTIDE SEQUENCE</scope>
    <source>
        <strain evidence="5">GMGI-L3</strain>
    </source>
</reference>
<evidence type="ECO:0000313" key="6">
    <source>
        <dbReference type="Proteomes" id="UP000747542"/>
    </source>
</evidence>
<keyword evidence="4" id="KW-0472">Membrane</keyword>
<dbReference type="PANTHER" id="PTHR48043:SF159">
    <property type="entry name" value="EG:EG0003.4 PROTEIN-RELATED"/>
    <property type="match status" value="1"/>
</dbReference>
<gene>
    <name evidence="5" type="primary">Ugt2B14-L4</name>
    <name evidence="5" type="ORF">Hamer_G019370</name>
</gene>
<keyword evidence="4" id="KW-0812">Transmembrane</keyword>
<keyword evidence="2" id="KW-0328">Glycosyltransferase</keyword>
<dbReference type="AlphaFoldDB" id="A0A8J5MSW7"/>
<accession>A0A8J5MSW7</accession>
<feature type="transmembrane region" description="Helical" evidence="4">
    <location>
        <begin position="20"/>
        <end position="39"/>
    </location>
</feature>
<keyword evidence="4" id="KW-1133">Transmembrane helix</keyword>
<evidence type="ECO:0000256" key="2">
    <source>
        <dbReference type="ARBA" id="ARBA00022676"/>
    </source>
</evidence>